<evidence type="ECO:0000313" key="4">
    <source>
        <dbReference type="Proteomes" id="UP001175001"/>
    </source>
</evidence>
<organism evidence="3 4">
    <name type="scientific">Lasiodiplodia hormozganensis</name>
    <dbReference type="NCBI Taxonomy" id="869390"/>
    <lineage>
        <taxon>Eukaryota</taxon>
        <taxon>Fungi</taxon>
        <taxon>Dikarya</taxon>
        <taxon>Ascomycota</taxon>
        <taxon>Pezizomycotina</taxon>
        <taxon>Dothideomycetes</taxon>
        <taxon>Dothideomycetes incertae sedis</taxon>
        <taxon>Botryosphaeriales</taxon>
        <taxon>Botryosphaeriaceae</taxon>
        <taxon>Lasiodiplodia</taxon>
    </lineage>
</organism>
<feature type="region of interest" description="Disordered" evidence="1">
    <location>
        <begin position="415"/>
        <end position="469"/>
    </location>
</feature>
<feature type="compositionally biased region" description="Polar residues" evidence="1">
    <location>
        <begin position="220"/>
        <end position="251"/>
    </location>
</feature>
<evidence type="ECO:0000313" key="3">
    <source>
        <dbReference type="EMBL" id="KAK0658465.1"/>
    </source>
</evidence>
<feature type="compositionally biased region" description="Basic and acidic residues" evidence="1">
    <location>
        <begin position="336"/>
        <end position="345"/>
    </location>
</feature>
<dbReference type="InterPro" id="IPR016181">
    <property type="entry name" value="Acyl_CoA_acyltransferase"/>
</dbReference>
<feature type="compositionally biased region" description="Low complexity" evidence="1">
    <location>
        <begin position="575"/>
        <end position="584"/>
    </location>
</feature>
<comment type="caution">
    <text evidence="3">The sequence shown here is derived from an EMBL/GenBank/DDBJ whole genome shotgun (WGS) entry which is preliminary data.</text>
</comment>
<feature type="region of interest" description="Disordered" evidence="1">
    <location>
        <begin position="541"/>
        <end position="597"/>
    </location>
</feature>
<feature type="compositionally biased region" description="Acidic residues" evidence="1">
    <location>
        <begin position="586"/>
        <end position="595"/>
    </location>
</feature>
<feature type="region of interest" description="Disordered" evidence="1">
    <location>
        <begin position="220"/>
        <end position="254"/>
    </location>
</feature>
<gene>
    <name evidence="3" type="ORF">DIS24_g4705</name>
</gene>
<dbReference type="GO" id="GO:0016747">
    <property type="term" value="F:acyltransferase activity, transferring groups other than amino-acyl groups"/>
    <property type="evidence" value="ECO:0007669"/>
    <property type="project" value="InterPro"/>
</dbReference>
<name>A0AA39YUK5_9PEZI</name>
<feature type="compositionally biased region" description="Polar residues" evidence="1">
    <location>
        <begin position="443"/>
        <end position="459"/>
    </location>
</feature>
<dbReference type="AlphaFoldDB" id="A0AA39YUK5"/>
<evidence type="ECO:0000259" key="2">
    <source>
        <dbReference type="Pfam" id="PF13302"/>
    </source>
</evidence>
<reference evidence="3" key="1">
    <citation type="submission" date="2023-06" db="EMBL/GenBank/DDBJ databases">
        <title>Multi-omics analyses reveal the molecular pathogenesis toolkit of Lasiodiplodia hormozganensis, a cross-kingdom pathogen.</title>
        <authorList>
            <person name="Felix C."/>
            <person name="Meneses R."/>
            <person name="Goncalves M.F.M."/>
            <person name="Tilleman L."/>
            <person name="Duarte A.S."/>
            <person name="Jorrin-Novo J.V."/>
            <person name="Van De Peer Y."/>
            <person name="Deforce D."/>
            <person name="Van Nieuwerburgh F."/>
            <person name="Esteves A.C."/>
            <person name="Alves A."/>
        </authorList>
    </citation>
    <scope>NUCLEOTIDE SEQUENCE</scope>
    <source>
        <strain evidence="3">CBS 339.90</strain>
    </source>
</reference>
<feature type="compositionally biased region" description="Basic and acidic residues" evidence="1">
    <location>
        <begin position="305"/>
        <end position="316"/>
    </location>
</feature>
<feature type="compositionally biased region" description="Basic and acidic residues" evidence="1">
    <location>
        <begin position="557"/>
        <end position="568"/>
    </location>
</feature>
<dbReference type="Proteomes" id="UP001175001">
    <property type="component" value="Unassembled WGS sequence"/>
</dbReference>
<protein>
    <recommendedName>
        <fullName evidence="2">N-acetyltransferase domain-containing protein</fullName>
    </recommendedName>
</protein>
<keyword evidence="4" id="KW-1185">Reference proteome</keyword>
<dbReference type="PANTHER" id="PTHR43328">
    <property type="entry name" value="ACETYLTRANSFERASE-RELATED"/>
    <property type="match status" value="1"/>
</dbReference>
<feature type="domain" description="N-acetyltransferase" evidence="2">
    <location>
        <begin position="23"/>
        <end position="212"/>
    </location>
</feature>
<dbReference type="SUPFAM" id="SSF55729">
    <property type="entry name" value="Acyl-CoA N-acyltransferases (Nat)"/>
    <property type="match status" value="1"/>
</dbReference>
<feature type="region of interest" description="Disordered" evidence="1">
    <location>
        <begin position="268"/>
        <end position="381"/>
    </location>
</feature>
<accession>A0AA39YUK5</accession>
<dbReference type="Gene3D" id="3.40.630.30">
    <property type="match status" value="1"/>
</dbReference>
<evidence type="ECO:0000256" key="1">
    <source>
        <dbReference type="SAM" id="MobiDB-lite"/>
    </source>
</evidence>
<proteinExistence type="predicted"/>
<dbReference type="PANTHER" id="PTHR43328:SF1">
    <property type="entry name" value="N-ACETYLTRANSFERASE DOMAIN-CONTAINING PROTEIN"/>
    <property type="match status" value="1"/>
</dbReference>
<dbReference type="Pfam" id="PF13302">
    <property type="entry name" value="Acetyltransf_3"/>
    <property type="match status" value="1"/>
</dbReference>
<dbReference type="EMBL" id="JAUJDW010000018">
    <property type="protein sequence ID" value="KAK0658465.1"/>
    <property type="molecule type" value="Genomic_DNA"/>
</dbReference>
<sequence>MAVRYNPSTGEPYLQFPSPHAHLRLTPMRHSDGPATIAAMNDPRVYMNILSPPFPYLPQHWDQQFATIDAATRRAREELDQVEAWRKKDGGGGMQVGPKKWVGSGLPFTAIREVVTVVEGKEEERFLGRINIRRKDYRTVADEGERKALKAANDAKVAGDPEIEWEMGFWLCPSAQGRGVMTTVLRTLMETFFVGYMNVHRLRGSHLDHNKDLFATMASTAQQPVQGDDPSVTTDPQEQSSHQPAPSQTSTRDSEDFDLSLFTTLNPSSDELMGAIPSEFNHNPDSLHDAPAPKMQQASAPASTDHTDSSSHDQQKQRPTRRLNNSDLIRSFAPKNNDKSHETRCHQRQPTSPIAQSRKRKLADEPAVASPAPASLEQHPHKLSRTGNYSIADMFMAKAFDDIARLQTAGSSYATHNSWQQSGSSQENPLVLDDDDGGDDGNGSITGQQRCGTTAQQHGGPTPSYPTAKPATLHETTTKQAFSTCNNAVAFAVEETIPLPTTIGGGHAHRTFTFSPACQISIRRGGRLISIKKDQQVLHFTSNNNNKKNNDGITKNHTGDGKLPDEAGRSCVHGSSNSSSSSSSVGEDEEGAELDGEPRDIARFKAVGFGPCSRCQSASGGDRMRLCDRSFPCGSCLAEAGGDVEVAMKKCLLPVVARPEGAIDGDELLKRGVKVVRPGMVVGAVEQGKAAEGLGVGEH</sequence>
<dbReference type="InterPro" id="IPR000182">
    <property type="entry name" value="GNAT_dom"/>
</dbReference>
<feature type="compositionally biased region" description="Polar residues" evidence="1">
    <location>
        <begin position="415"/>
        <end position="428"/>
    </location>
</feature>